<reference evidence="6" key="1">
    <citation type="submission" date="2020-10" db="EMBL/GenBank/DDBJ databases">
        <title>Ca. Dormibacterota MAGs.</title>
        <authorList>
            <person name="Montgomery K."/>
        </authorList>
    </citation>
    <scope>NUCLEOTIDE SEQUENCE [LARGE SCALE GENOMIC DNA]</scope>
    <source>
        <strain evidence="6">SC8812_S17_10</strain>
    </source>
</reference>
<organism evidence="6 7">
    <name type="scientific">Candidatus Nephthysia bennettiae</name>
    <dbReference type="NCBI Taxonomy" id="3127016"/>
    <lineage>
        <taxon>Bacteria</taxon>
        <taxon>Bacillati</taxon>
        <taxon>Candidatus Dormiibacterota</taxon>
        <taxon>Candidatus Dormibacteria</taxon>
        <taxon>Candidatus Dormibacterales</taxon>
        <taxon>Candidatus Dormibacteraceae</taxon>
        <taxon>Candidatus Nephthysia</taxon>
    </lineage>
</organism>
<dbReference type="PANTHER" id="PTHR42806:SF1">
    <property type="entry name" value="GLYCINE DEHYDROGENASE (DECARBOXYLATING)"/>
    <property type="match status" value="1"/>
</dbReference>
<feature type="domain" description="Glycine cleavage system P-protein N-terminal" evidence="5">
    <location>
        <begin position="3"/>
        <end position="429"/>
    </location>
</feature>
<dbReference type="AlphaFoldDB" id="A0A934K0I9"/>
<comment type="catalytic activity">
    <reaction evidence="3 4">
        <text>N(6)-[(R)-lipoyl]-L-lysyl-[glycine-cleavage complex H protein] + glycine + H(+) = N(6)-[(R)-S(8)-aminomethyldihydrolipoyl]-L-lysyl-[glycine-cleavage complex H protein] + CO2</text>
        <dbReference type="Rhea" id="RHEA:24304"/>
        <dbReference type="Rhea" id="RHEA-COMP:10494"/>
        <dbReference type="Rhea" id="RHEA-COMP:10495"/>
        <dbReference type="ChEBI" id="CHEBI:15378"/>
        <dbReference type="ChEBI" id="CHEBI:16526"/>
        <dbReference type="ChEBI" id="CHEBI:57305"/>
        <dbReference type="ChEBI" id="CHEBI:83099"/>
        <dbReference type="ChEBI" id="CHEBI:83143"/>
        <dbReference type="EC" id="1.4.4.2"/>
    </reaction>
</comment>
<evidence type="ECO:0000313" key="7">
    <source>
        <dbReference type="Proteomes" id="UP000612893"/>
    </source>
</evidence>
<protein>
    <recommendedName>
        <fullName evidence="4">Probable glycine dehydrogenase (decarboxylating) subunit 1</fullName>
        <ecNumber evidence="4">1.4.4.2</ecNumber>
    </recommendedName>
    <alternativeName>
        <fullName evidence="4">Glycine cleavage system P-protein subunit 1</fullName>
    </alternativeName>
    <alternativeName>
        <fullName evidence="4">Glycine decarboxylase subunit 1</fullName>
    </alternativeName>
    <alternativeName>
        <fullName evidence="4">Glycine dehydrogenase (aminomethyl-transferring) subunit 1</fullName>
    </alternativeName>
</protein>
<gene>
    <name evidence="4 6" type="primary">gcvPA</name>
    <name evidence="6" type="ORF">JF922_14750</name>
</gene>
<dbReference type="SUPFAM" id="SSF53383">
    <property type="entry name" value="PLP-dependent transferases"/>
    <property type="match status" value="1"/>
</dbReference>
<sequence>MPYLVHSEEDRAAMLAELGVESTEDLLRDVPASLRLRGLDLAPGLSELETMRRLRQLAARNRSYEDRFWFRGGGVYRRFVPAAVDAVISKPEFYSAYTPYQPEASQGTLQAIFEYQTLIAELTGLDVANASLYDGATAVAEASVMAVVQTGRSEIAVHPHLHPEFLEVLRCYGEGRGFQVHLGIDEIGEGTAAVVFPQPSFLGLLEDAPALTAHAHHEGALAIACVDPISLALLAPPGEYGADIAVGEGQQLGLPPSFGGPHLGFIACRQDLTRRLPGRLVGEAFDATGRRGYVLTLTAREQHIRRARATSNICTNHSLCALAASVYLTYMGPDGLREVAETSYQHAHRLASALDELPGIELAFPDRHFLNEFPVRMFHVEQSLARLAEAGILGGLPVGRWYPELTDVVVFCCTEVNDDDAIDRLVEVLKEA</sequence>
<dbReference type="InterPro" id="IPR015421">
    <property type="entry name" value="PyrdxlP-dep_Trfase_major"/>
</dbReference>
<proteinExistence type="inferred from homology"/>
<dbReference type="InterPro" id="IPR023010">
    <property type="entry name" value="GcvPA"/>
</dbReference>
<dbReference type="GO" id="GO:0004375">
    <property type="term" value="F:glycine dehydrogenase (decarboxylating) activity"/>
    <property type="evidence" value="ECO:0007669"/>
    <property type="project" value="UniProtKB-EC"/>
</dbReference>
<accession>A0A934K0I9</accession>
<dbReference type="RefSeq" id="WP_338202815.1">
    <property type="nucleotide sequence ID" value="NZ_JAEKNR010000147.1"/>
</dbReference>
<evidence type="ECO:0000259" key="5">
    <source>
        <dbReference type="Pfam" id="PF02347"/>
    </source>
</evidence>
<dbReference type="EMBL" id="JAEKNR010000147">
    <property type="protein sequence ID" value="MBJ7599321.1"/>
    <property type="molecule type" value="Genomic_DNA"/>
</dbReference>
<evidence type="ECO:0000256" key="2">
    <source>
        <dbReference type="ARBA" id="ARBA00023002"/>
    </source>
</evidence>
<dbReference type="PANTHER" id="PTHR42806">
    <property type="entry name" value="GLYCINE CLEAVAGE SYSTEM P-PROTEIN"/>
    <property type="match status" value="1"/>
</dbReference>
<comment type="subunit">
    <text evidence="4">The glycine cleavage system is composed of four proteins: P, T, L and H. In this organism, the P 'protein' is a heterodimer of two subunits.</text>
</comment>
<evidence type="ECO:0000256" key="4">
    <source>
        <dbReference type="HAMAP-Rule" id="MF_00712"/>
    </source>
</evidence>
<keyword evidence="2 4" id="KW-0560">Oxidoreductase</keyword>
<evidence type="ECO:0000313" key="6">
    <source>
        <dbReference type="EMBL" id="MBJ7599321.1"/>
    </source>
</evidence>
<dbReference type="InterPro" id="IPR015422">
    <property type="entry name" value="PyrdxlP-dep_Trfase_small"/>
</dbReference>
<dbReference type="PIRSF" id="PIRSF006815">
    <property type="entry name" value="GcvPA"/>
    <property type="match status" value="1"/>
</dbReference>
<comment type="caution">
    <text evidence="6">The sequence shown here is derived from an EMBL/GenBank/DDBJ whole genome shotgun (WGS) entry which is preliminary data.</text>
</comment>
<dbReference type="CDD" id="cd00613">
    <property type="entry name" value="GDC-P"/>
    <property type="match status" value="1"/>
</dbReference>
<dbReference type="InterPro" id="IPR020581">
    <property type="entry name" value="GDC_P"/>
</dbReference>
<keyword evidence="7" id="KW-1185">Reference proteome</keyword>
<dbReference type="GO" id="GO:0019464">
    <property type="term" value="P:glycine decarboxylation via glycine cleavage system"/>
    <property type="evidence" value="ECO:0007669"/>
    <property type="project" value="UniProtKB-UniRule"/>
</dbReference>
<name>A0A934K0I9_9BACT</name>
<evidence type="ECO:0000256" key="3">
    <source>
        <dbReference type="ARBA" id="ARBA00049026"/>
    </source>
</evidence>
<dbReference type="InterPro" id="IPR015424">
    <property type="entry name" value="PyrdxlP-dep_Trfase"/>
</dbReference>
<dbReference type="EC" id="1.4.4.2" evidence="4"/>
<dbReference type="Pfam" id="PF02347">
    <property type="entry name" value="GDC-P"/>
    <property type="match status" value="1"/>
</dbReference>
<evidence type="ECO:0000256" key="1">
    <source>
        <dbReference type="ARBA" id="ARBA00003788"/>
    </source>
</evidence>
<dbReference type="HAMAP" id="MF_00712">
    <property type="entry name" value="GcvPA"/>
    <property type="match status" value="1"/>
</dbReference>
<dbReference type="Gene3D" id="3.40.640.10">
    <property type="entry name" value="Type I PLP-dependent aspartate aminotransferase-like (Major domain)"/>
    <property type="match status" value="1"/>
</dbReference>
<dbReference type="InterPro" id="IPR049315">
    <property type="entry name" value="GDC-P_N"/>
</dbReference>
<dbReference type="Gene3D" id="3.90.1150.10">
    <property type="entry name" value="Aspartate Aminotransferase, domain 1"/>
    <property type="match status" value="1"/>
</dbReference>
<dbReference type="Proteomes" id="UP000612893">
    <property type="component" value="Unassembled WGS sequence"/>
</dbReference>
<comment type="similarity">
    <text evidence="4">Belongs to the GcvP family. N-terminal subunit subfamily.</text>
</comment>
<comment type="function">
    <text evidence="1 4">The glycine cleavage system catalyzes the degradation of glycine. The P protein binds the alpha-amino group of glycine through its pyridoxal phosphate cofactor; CO(2) is released and the remaining methylamine moiety is then transferred to the lipoamide cofactor of the H protein.</text>
</comment>
<dbReference type="NCBIfam" id="NF001696">
    <property type="entry name" value="PRK00451.1"/>
    <property type="match status" value="1"/>
</dbReference>